<evidence type="ECO:0000313" key="3">
    <source>
        <dbReference type="Proteomes" id="UP000502297"/>
    </source>
</evidence>
<organism evidence="2 3">
    <name type="scientific">Acinetobacter shaoyimingii</name>
    <dbReference type="NCBI Taxonomy" id="2715164"/>
    <lineage>
        <taxon>Bacteria</taxon>
        <taxon>Pseudomonadati</taxon>
        <taxon>Pseudomonadota</taxon>
        <taxon>Gammaproteobacteria</taxon>
        <taxon>Moraxellales</taxon>
        <taxon>Moraxellaceae</taxon>
        <taxon>Acinetobacter</taxon>
    </lineage>
</organism>
<dbReference type="RefSeq" id="WP_166010200.1">
    <property type="nucleotide sequence ID" value="NZ_CP049801.1"/>
</dbReference>
<proteinExistence type="predicted"/>
<feature type="domain" description="CSD" evidence="1">
    <location>
        <begin position="5"/>
        <end position="67"/>
    </location>
</feature>
<keyword evidence="3" id="KW-1185">Reference proteome</keyword>
<evidence type="ECO:0000313" key="2">
    <source>
        <dbReference type="EMBL" id="QIO06714.1"/>
    </source>
</evidence>
<name>A0A6G8RXW6_9GAMM</name>
<dbReference type="Gene3D" id="2.40.50.140">
    <property type="entry name" value="Nucleic acid-binding proteins"/>
    <property type="match status" value="1"/>
</dbReference>
<dbReference type="InterPro" id="IPR012340">
    <property type="entry name" value="NA-bd_OB-fold"/>
</dbReference>
<dbReference type="Pfam" id="PF00313">
    <property type="entry name" value="CSD"/>
    <property type="match status" value="1"/>
</dbReference>
<dbReference type="InterPro" id="IPR002059">
    <property type="entry name" value="CSP_DNA-bd"/>
</dbReference>
<dbReference type="SMART" id="SM00357">
    <property type="entry name" value="CSP"/>
    <property type="match status" value="1"/>
</dbReference>
<reference evidence="2 3" key="1">
    <citation type="submission" date="2020-03" db="EMBL/GenBank/DDBJ databases">
        <authorList>
            <person name="Zhu W."/>
        </authorList>
    </citation>
    <scope>NUCLEOTIDE SEQUENCE [LARGE SCALE GENOMIC DNA]</scope>
    <source>
        <strain evidence="2 3">323-1</strain>
    </source>
</reference>
<dbReference type="GO" id="GO:0005829">
    <property type="term" value="C:cytosol"/>
    <property type="evidence" value="ECO:0007669"/>
    <property type="project" value="UniProtKB-ARBA"/>
</dbReference>
<dbReference type="CDD" id="cd04458">
    <property type="entry name" value="CSP_CDS"/>
    <property type="match status" value="1"/>
</dbReference>
<dbReference type="GO" id="GO:0003676">
    <property type="term" value="F:nucleic acid binding"/>
    <property type="evidence" value="ECO:0007669"/>
    <property type="project" value="InterPro"/>
</dbReference>
<dbReference type="SUPFAM" id="SSF50249">
    <property type="entry name" value="Nucleic acid-binding proteins"/>
    <property type="match status" value="1"/>
</dbReference>
<dbReference type="EMBL" id="CP049801">
    <property type="protein sequence ID" value="QIO06714.1"/>
    <property type="molecule type" value="Genomic_DNA"/>
</dbReference>
<evidence type="ECO:0000259" key="1">
    <source>
        <dbReference type="PROSITE" id="PS51857"/>
    </source>
</evidence>
<gene>
    <name evidence="2" type="ORF">G8E00_12560</name>
</gene>
<protein>
    <submittedName>
        <fullName evidence="2">Cold shock domain-containing protein</fullName>
    </submittedName>
</protein>
<dbReference type="AlphaFoldDB" id="A0A6G8RXW6"/>
<dbReference type="PROSITE" id="PS51857">
    <property type="entry name" value="CSD_2"/>
    <property type="match status" value="1"/>
</dbReference>
<dbReference type="Proteomes" id="UP000502297">
    <property type="component" value="Chromosome"/>
</dbReference>
<accession>A0A6G8RXW6</accession>
<dbReference type="KEGG" id="asha:G8E00_12560"/>
<dbReference type="InterPro" id="IPR011129">
    <property type="entry name" value="CSD"/>
</dbReference>
<sequence length="97" mass="11023">MKQEFVQGKIKQYHDDKGFGFISCTYGDVFFHISDYPADVGEPKKNEKVKFVVVENGEKLKAVKIERLDPNPAKTKKTKIIENNKSITSALLSNFRG</sequence>